<dbReference type="EMBL" id="CP086358">
    <property type="protein sequence ID" value="UNI20297.1"/>
    <property type="molecule type" value="Genomic_DNA"/>
</dbReference>
<evidence type="ECO:0000256" key="1">
    <source>
        <dbReference type="SAM" id="MobiDB-lite"/>
    </source>
</evidence>
<keyword evidence="3" id="KW-1185">Reference proteome</keyword>
<name>A0A9Q8VCY7_9HYPO</name>
<dbReference type="RefSeq" id="XP_047843778.1">
    <property type="nucleotide sequence ID" value="XM_047987789.1"/>
</dbReference>
<gene>
    <name evidence="2" type="ORF">JDV02_006397</name>
</gene>
<proteinExistence type="predicted"/>
<protein>
    <submittedName>
        <fullName evidence="2">Uncharacterized protein</fullName>
    </submittedName>
</protein>
<dbReference type="GeneID" id="72068346"/>
<organism evidence="2 3">
    <name type="scientific">Purpureocillium takamizusanense</name>
    <dbReference type="NCBI Taxonomy" id="2060973"/>
    <lineage>
        <taxon>Eukaryota</taxon>
        <taxon>Fungi</taxon>
        <taxon>Dikarya</taxon>
        <taxon>Ascomycota</taxon>
        <taxon>Pezizomycotina</taxon>
        <taxon>Sordariomycetes</taxon>
        <taxon>Hypocreomycetidae</taxon>
        <taxon>Hypocreales</taxon>
        <taxon>Ophiocordycipitaceae</taxon>
        <taxon>Purpureocillium</taxon>
    </lineage>
</organism>
<feature type="region of interest" description="Disordered" evidence="1">
    <location>
        <begin position="222"/>
        <end position="282"/>
    </location>
</feature>
<feature type="compositionally biased region" description="Acidic residues" evidence="1">
    <location>
        <begin position="226"/>
        <end position="256"/>
    </location>
</feature>
<reference evidence="2" key="1">
    <citation type="submission" date="2021-11" db="EMBL/GenBank/DDBJ databases">
        <title>Purpureocillium_takamizusanense_genome.</title>
        <authorList>
            <person name="Nguyen N.-H."/>
        </authorList>
    </citation>
    <scope>NUCLEOTIDE SEQUENCE</scope>
    <source>
        <strain evidence="2">PT3</strain>
    </source>
</reference>
<accession>A0A9Q8VCY7</accession>
<dbReference type="Proteomes" id="UP000829364">
    <property type="component" value="Chromosome 5"/>
</dbReference>
<dbReference type="AlphaFoldDB" id="A0A9Q8VCY7"/>
<dbReference type="KEGG" id="ptkz:JDV02_006397"/>
<sequence>MIHLTSLKRNRARCSHPSDRCPHGNCAVRGPHGSDNCVEDGCRSQRRWFGGRDMRRCDEHRCHLHNCTEARGRSDYCRNHTCRSEGCREGVISGASLYCVRHEGLFSGNGVGGGVGSGWACDFDACEHRALSGHQYCNIHECEVRECLGPIVAGVANFCFEHKCRVCSHRKLASGRFCLEHGCAHMDCGERAVNSGWCDAHWNRRRRRRRRRSSWSRSPGVRFEDTIDDHDDDEELDDLDYDDDEYDLDDDDDDEDGHGRWRPRSRVRGAAERSGSPARACHFRTGSGPIPDRICSRRAERDCDYCTQHRCRDRNCDGPVRGETSLYCRGHECERDGCQRRVHRGRGAAACGSVSVCARHRRCVVDGCGRDVDGRGIDALCVRHRFLGAPFRGSGGLA</sequence>
<evidence type="ECO:0000313" key="3">
    <source>
        <dbReference type="Proteomes" id="UP000829364"/>
    </source>
</evidence>
<dbReference type="OrthoDB" id="10437754at2759"/>
<evidence type="ECO:0000313" key="2">
    <source>
        <dbReference type="EMBL" id="UNI20297.1"/>
    </source>
</evidence>